<name>A0ABW1T4Y4_9ACTN</name>
<dbReference type="RefSeq" id="WP_386768560.1">
    <property type="nucleotide sequence ID" value="NZ_JBHSTI010000018.1"/>
</dbReference>
<evidence type="ECO:0000313" key="1">
    <source>
        <dbReference type="EMBL" id="MFC6239344.1"/>
    </source>
</evidence>
<accession>A0ABW1T4Y4</accession>
<keyword evidence="2" id="KW-1185">Reference proteome</keyword>
<gene>
    <name evidence="1" type="ORF">ACFQGU_15830</name>
</gene>
<reference evidence="2" key="1">
    <citation type="journal article" date="2019" name="Int. J. Syst. Evol. Microbiol.">
        <title>The Global Catalogue of Microorganisms (GCM) 10K type strain sequencing project: providing services to taxonomists for standard genome sequencing and annotation.</title>
        <authorList>
            <consortium name="The Broad Institute Genomics Platform"/>
            <consortium name="The Broad Institute Genome Sequencing Center for Infectious Disease"/>
            <person name="Wu L."/>
            <person name="Ma J."/>
        </authorList>
    </citation>
    <scope>NUCLEOTIDE SEQUENCE [LARGE SCALE GENOMIC DNA]</scope>
    <source>
        <strain evidence="2">CGMCC 4.7317</strain>
    </source>
</reference>
<sequence>MGDDRLRAALQASRHEVGTWLGRDDVEHAVPGTVGPPGLRRNVILVWLPDGFTLLMAGASKQPAGVLDELPRPQLPEVREGFGHDRWKVAHRSVRVHRGWRAVAGWVEA</sequence>
<dbReference type="Proteomes" id="UP001596138">
    <property type="component" value="Unassembled WGS sequence"/>
</dbReference>
<evidence type="ECO:0000313" key="2">
    <source>
        <dbReference type="Proteomes" id="UP001596138"/>
    </source>
</evidence>
<comment type="caution">
    <text evidence="1">The sequence shown here is derived from an EMBL/GenBank/DDBJ whole genome shotgun (WGS) entry which is preliminary data.</text>
</comment>
<protein>
    <submittedName>
        <fullName evidence="1">Uncharacterized protein</fullName>
    </submittedName>
</protein>
<proteinExistence type="predicted"/>
<organism evidence="1 2">
    <name type="scientific">Longivirga aurantiaca</name>
    <dbReference type="NCBI Taxonomy" id="1837743"/>
    <lineage>
        <taxon>Bacteria</taxon>
        <taxon>Bacillati</taxon>
        <taxon>Actinomycetota</taxon>
        <taxon>Actinomycetes</taxon>
        <taxon>Sporichthyales</taxon>
        <taxon>Sporichthyaceae</taxon>
        <taxon>Longivirga</taxon>
    </lineage>
</organism>
<dbReference type="EMBL" id="JBHSTI010000018">
    <property type="protein sequence ID" value="MFC6239344.1"/>
    <property type="molecule type" value="Genomic_DNA"/>
</dbReference>